<evidence type="ECO:0000313" key="1">
    <source>
        <dbReference type="EMBL" id="GMN60798.1"/>
    </source>
</evidence>
<name>A0AA88IYS2_FICCA</name>
<proteinExistence type="predicted"/>
<gene>
    <name evidence="1" type="ORF">TIFTF001_029899</name>
</gene>
<accession>A0AA88IYS2</accession>
<dbReference type="AlphaFoldDB" id="A0AA88IYS2"/>
<sequence>MDDNEPHERDCRAIVMIEEFVARSSSEIVKHRSRETSRCRLAGGLDDATL</sequence>
<protein>
    <submittedName>
        <fullName evidence="1">Uncharacterized protein</fullName>
    </submittedName>
</protein>
<organism evidence="1 2">
    <name type="scientific">Ficus carica</name>
    <name type="common">Common fig</name>
    <dbReference type="NCBI Taxonomy" id="3494"/>
    <lineage>
        <taxon>Eukaryota</taxon>
        <taxon>Viridiplantae</taxon>
        <taxon>Streptophyta</taxon>
        <taxon>Embryophyta</taxon>
        <taxon>Tracheophyta</taxon>
        <taxon>Spermatophyta</taxon>
        <taxon>Magnoliopsida</taxon>
        <taxon>eudicotyledons</taxon>
        <taxon>Gunneridae</taxon>
        <taxon>Pentapetalae</taxon>
        <taxon>rosids</taxon>
        <taxon>fabids</taxon>
        <taxon>Rosales</taxon>
        <taxon>Moraceae</taxon>
        <taxon>Ficeae</taxon>
        <taxon>Ficus</taxon>
    </lineage>
</organism>
<dbReference type="Proteomes" id="UP001187192">
    <property type="component" value="Unassembled WGS sequence"/>
</dbReference>
<dbReference type="Gramene" id="FCD_00023899-RA">
    <property type="protein sequence ID" value="FCD_00023899-RA:cds"/>
    <property type="gene ID" value="FCD_00023899"/>
</dbReference>
<reference evidence="1" key="1">
    <citation type="submission" date="2023-07" db="EMBL/GenBank/DDBJ databases">
        <title>draft genome sequence of fig (Ficus carica).</title>
        <authorList>
            <person name="Takahashi T."/>
            <person name="Nishimura K."/>
        </authorList>
    </citation>
    <scope>NUCLEOTIDE SEQUENCE</scope>
</reference>
<keyword evidence="2" id="KW-1185">Reference proteome</keyword>
<evidence type="ECO:0000313" key="2">
    <source>
        <dbReference type="Proteomes" id="UP001187192"/>
    </source>
</evidence>
<dbReference type="EMBL" id="BTGU01000102">
    <property type="protein sequence ID" value="GMN60798.1"/>
    <property type="molecule type" value="Genomic_DNA"/>
</dbReference>
<comment type="caution">
    <text evidence="1">The sequence shown here is derived from an EMBL/GenBank/DDBJ whole genome shotgun (WGS) entry which is preliminary data.</text>
</comment>